<keyword evidence="3" id="KW-1185">Reference proteome</keyword>
<organism evidence="2 3">
    <name type="scientific">Paraphaeosphaeria minitans</name>
    <dbReference type="NCBI Taxonomy" id="565426"/>
    <lineage>
        <taxon>Eukaryota</taxon>
        <taxon>Fungi</taxon>
        <taxon>Dikarya</taxon>
        <taxon>Ascomycota</taxon>
        <taxon>Pezizomycotina</taxon>
        <taxon>Dothideomycetes</taxon>
        <taxon>Pleosporomycetidae</taxon>
        <taxon>Pleosporales</taxon>
        <taxon>Massarineae</taxon>
        <taxon>Didymosphaeriaceae</taxon>
        <taxon>Paraphaeosphaeria</taxon>
    </lineage>
</organism>
<feature type="compositionally biased region" description="Basic and acidic residues" evidence="1">
    <location>
        <begin position="66"/>
        <end position="76"/>
    </location>
</feature>
<feature type="compositionally biased region" description="Low complexity" evidence="1">
    <location>
        <begin position="112"/>
        <end position="132"/>
    </location>
</feature>
<evidence type="ECO:0000256" key="1">
    <source>
        <dbReference type="SAM" id="MobiDB-lite"/>
    </source>
</evidence>
<evidence type="ECO:0000313" key="2">
    <source>
        <dbReference type="EMBL" id="KAF9731479.1"/>
    </source>
</evidence>
<sequence>MHNAYATYDPGAVHTELYMRERTPPATTEQLRTKSRPLEPFQSPAYFILAYLIPSIPSSTPRPRPRTPDIKPGDDRAFATSLRHQPAPPASDPAFRIRLASYDSIVQVPKRPSSQTSQTSPPHHHTLTPPTTDLARIAHPPVRLPAPYRSRFFARTAPHRTAPQQIRRPQMQRADSPHRALPHTKRRLAFSPSPSACNSIVEVWDALRRFGFVGASPYAAEDDLVCS</sequence>
<reference evidence="2" key="1">
    <citation type="journal article" date="2020" name="Mol. Plant Microbe Interact.">
        <title>Genome Sequence of the Biocontrol Agent Coniothyrium minitans strain Conio (IMI 134523).</title>
        <authorList>
            <person name="Patel D."/>
            <person name="Shittu T.A."/>
            <person name="Baroncelli R."/>
            <person name="Muthumeenakshi S."/>
            <person name="Osborne T.H."/>
            <person name="Janganan T.K."/>
            <person name="Sreenivasaprasad S."/>
        </authorList>
    </citation>
    <scope>NUCLEOTIDE SEQUENCE</scope>
    <source>
        <strain evidence="2">Conio</strain>
    </source>
</reference>
<proteinExistence type="predicted"/>
<protein>
    <submittedName>
        <fullName evidence="2">Uncharacterized protein</fullName>
    </submittedName>
</protein>
<gene>
    <name evidence="2" type="ORF">PMIN01_10496</name>
</gene>
<feature type="region of interest" description="Disordered" evidence="1">
    <location>
        <begin position="158"/>
        <end position="177"/>
    </location>
</feature>
<name>A0A9P6GC28_9PLEO</name>
<dbReference type="Proteomes" id="UP000756921">
    <property type="component" value="Unassembled WGS sequence"/>
</dbReference>
<accession>A0A9P6GC28</accession>
<feature type="region of interest" description="Disordered" evidence="1">
    <location>
        <begin position="57"/>
        <end position="76"/>
    </location>
</feature>
<dbReference type="AlphaFoldDB" id="A0A9P6GC28"/>
<feature type="region of interest" description="Disordered" evidence="1">
    <location>
        <begin position="108"/>
        <end position="136"/>
    </location>
</feature>
<dbReference type="EMBL" id="WJXW01000012">
    <property type="protein sequence ID" value="KAF9731479.1"/>
    <property type="molecule type" value="Genomic_DNA"/>
</dbReference>
<comment type="caution">
    <text evidence="2">The sequence shown here is derived from an EMBL/GenBank/DDBJ whole genome shotgun (WGS) entry which is preliminary data.</text>
</comment>
<evidence type="ECO:0000313" key="3">
    <source>
        <dbReference type="Proteomes" id="UP000756921"/>
    </source>
</evidence>